<evidence type="ECO:0000256" key="1">
    <source>
        <dbReference type="SAM" id="Coils"/>
    </source>
</evidence>
<reference evidence="4" key="1">
    <citation type="submission" date="2022-11" db="UniProtKB">
        <authorList>
            <consortium name="WormBaseParasite"/>
        </authorList>
    </citation>
    <scope>IDENTIFICATION</scope>
</reference>
<feature type="compositionally biased region" description="Basic and acidic residues" evidence="2">
    <location>
        <begin position="7"/>
        <end position="20"/>
    </location>
</feature>
<evidence type="ECO:0000256" key="2">
    <source>
        <dbReference type="SAM" id="MobiDB-lite"/>
    </source>
</evidence>
<accession>A0A915HJ28</accession>
<feature type="region of interest" description="Disordered" evidence="2">
    <location>
        <begin position="165"/>
        <end position="185"/>
    </location>
</feature>
<protein>
    <submittedName>
        <fullName evidence="4">Uncharacterized protein</fullName>
    </submittedName>
</protein>
<feature type="coiled-coil region" evidence="1">
    <location>
        <begin position="78"/>
        <end position="105"/>
    </location>
</feature>
<dbReference type="AlphaFoldDB" id="A0A915HJ28"/>
<feature type="region of interest" description="Disordered" evidence="2">
    <location>
        <begin position="1"/>
        <end position="20"/>
    </location>
</feature>
<keyword evidence="1" id="KW-0175">Coiled coil</keyword>
<dbReference type="WBParaSite" id="nRc.2.0.1.t01653-RA">
    <property type="protein sequence ID" value="nRc.2.0.1.t01653-RA"/>
    <property type="gene ID" value="nRc.2.0.1.g01653"/>
</dbReference>
<proteinExistence type="predicted"/>
<sequence length="185" mass="21587">MTTIMPHIDRQASDETKKSDNLPTWIENNFQEAGVAWNLKDTKFRSTISLTPQPTSALPDMKPEKIYKQEKSNSVQNIATVDRYLEKLEKDKIDAENRLKKIEQDLFDRYRNYENQAKYREEKLIKQIDDLRLQLSKQYSNQNSPRATICPETAVAAAVKNFKQTKTNPKARGRKRKKEIQGKVL</sequence>
<feature type="compositionally biased region" description="Basic residues" evidence="2">
    <location>
        <begin position="169"/>
        <end position="178"/>
    </location>
</feature>
<evidence type="ECO:0000313" key="3">
    <source>
        <dbReference type="Proteomes" id="UP000887565"/>
    </source>
</evidence>
<name>A0A915HJ28_ROMCU</name>
<evidence type="ECO:0000313" key="4">
    <source>
        <dbReference type="WBParaSite" id="nRc.2.0.1.t01653-RA"/>
    </source>
</evidence>
<dbReference type="Proteomes" id="UP000887565">
    <property type="component" value="Unplaced"/>
</dbReference>
<keyword evidence="3" id="KW-1185">Reference proteome</keyword>
<organism evidence="3 4">
    <name type="scientific">Romanomermis culicivorax</name>
    <name type="common">Nematode worm</name>
    <dbReference type="NCBI Taxonomy" id="13658"/>
    <lineage>
        <taxon>Eukaryota</taxon>
        <taxon>Metazoa</taxon>
        <taxon>Ecdysozoa</taxon>
        <taxon>Nematoda</taxon>
        <taxon>Enoplea</taxon>
        <taxon>Dorylaimia</taxon>
        <taxon>Mermithida</taxon>
        <taxon>Mermithoidea</taxon>
        <taxon>Mermithidae</taxon>
        <taxon>Romanomermis</taxon>
    </lineage>
</organism>